<comment type="catalytic activity">
    <reaction evidence="10">
        <text>an acyl-CoA + a 1,2-diacyl-sn-glycerol = a triacyl-sn-glycerol + CoA</text>
        <dbReference type="Rhea" id="RHEA:10868"/>
        <dbReference type="ChEBI" id="CHEBI:17815"/>
        <dbReference type="ChEBI" id="CHEBI:57287"/>
        <dbReference type="ChEBI" id="CHEBI:58342"/>
        <dbReference type="ChEBI" id="CHEBI:64615"/>
        <dbReference type="EC" id="2.3.1.20"/>
    </reaction>
</comment>
<dbReference type="GO" id="GO:0071731">
    <property type="term" value="P:response to nitric oxide"/>
    <property type="evidence" value="ECO:0007669"/>
    <property type="project" value="TreeGrafter"/>
</dbReference>
<dbReference type="GO" id="GO:0005886">
    <property type="term" value="C:plasma membrane"/>
    <property type="evidence" value="ECO:0007669"/>
    <property type="project" value="TreeGrafter"/>
</dbReference>
<keyword evidence="5" id="KW-0444">Lipid biosynthesis</keyword>
<evidence type="ECO:0000313" key="12">
    <source>
        <dbReference type="EMBL" id="OBK27378.1"/>
    </source>
</evidence>
<dbReference type="OrthoDB" id="9810950at2"/>
<keyword evidence="8" id="KW-0443">Lipid metabolism</keyword>
<dbReference type="GO" id="GO:0051701">
    <property type="term" value="P:biological process involved in interaction with host"/>
    <property type="evidence" value="ECO:0007669"/>
    <property type="project" value="TreeGrafter"/>
</dbReference>
<organism evidence="12 13">
    <name type="scientific">Mycobacterium asiaticum</name>
    <dbReference type="NCBI Taxonomy" id="1790"/>
    <lineage>
        <taxon>Bacteria</taxon>
        <taxon>Bacillati</taxon>
        <taxon>Actinomycetota</taxon>
        <taxon>Actinomycetes</taxon>
        <taxon>Mycobacteriales</taxon>
        <taxon>Mycobacteriaceae</taxon>
        <taxon>Mycobacterium</taxon>
    </lineage>
</organism>
<dbReference type="GO" id="GO:0006071">
    <property type="term" value="P:glycerol metabolic process"/>
    <property type="evidence" value="ECO:0007669"/>
    <property type="project" value="UniProtKB-KW"/>
</dbReference>
<dbReference type="UniPathway" id="UPA00282"/>
<comment type="caution">
    <text evidence="12">The sequence shown here is derived from an EMBL/GenBank/DDBJ whole genome shotgun (WGS) entry which is preliminary data.</text>
</comment>
<evidence type="ECO:0000256" key="10">
    <source>
        <dbReference type="ARBA" id="ARBA00048109"/>
    </source>
</evidence>
<sequence>MIQAVTPSTQYPGSLDYLNSRDALAFSRGGASQSQLISICFAERPTDDAASVLEQVRKRVRVRAPLIPRLMQRIVATPWGVAPPAWFDAELFDIDYHVQSRQVLGGGIPELMHVIESVMGPLDLRRPPWRIYVVEGFDDGKWAFIVQVHHAVGDGAACIALFGAVLLDLDFAVPSEATRSKVFAPPKLRLVAPGLAWRGRGVVHKTKHALRVISSPSRVRAAVHDVRRLTNLLRRESRQPYTPTGINVPATGDWVCRLTTRPLDEVRALARSNPGATVNTVYLSAVARGIETALKTAGMPLQAPLKIGVPKNLRQDTDRVFVDSSTQTGNLVVTAPLGQDDPSEVLTAITDRLRHALDSDEPGIRAMLGKGGAVQKWPLKWNVTATLVHGPPFAPDSLGGRVERWLLTALPGGTKGLGLIAMAYDGILTIFVVADRSLAATADGVCEGMQAYFNDLATAVGHGAEPLMDVV</sequence>
<keyword evidence="9" id="KW-0012">Acyltransferase</keyword>
<evidence type="ECO:0000256" key="8">
    <source>
        <dbReference type="ARBA" id="ARBA00023098"/>
    </source>
</evidence>
<evidence type="ECO:0000256" key="2">
    <source>
        <dbReference type="ARBA" id="ARBA00005189"/>
    </source>
</evidence>
<dbReference type="EC" id="2.3.1.20" evidence="4"/>
<comment type="pathway">
    <text evidence="1">Glycerolipid metabolism; triacylglycerol biosynthesis.</text>
</comment>
<evidence type="ECO:0000256" key="7">
    <source>
        <dbReference type="ARBA" id="ARBA00022798"/>
    </source>
</evidence>
<dbReference type="InterPro" id="IPR045034">
    <property type="entry name" value="O-acyltransferase_WSD1-like"/>
</dbReference>
<dbReference type="Proteomes" id="UP000093928">
    <property type="component" value="Unassembled WGS sequence"/>
</dbReference>
<evidence type="ECO:0000256" key="1">
    <source>
        <dbReference type="ARBA" id="ARBA00004771"/>
    </source>
</evidence>
<dbReference type="GO" id="GO:0019432">
    <property type="term" value="P:triglyceride biosynthetic process"/>
    <property type="evidence" value="ECO:0007669"/>
    <property type="project" value="UniProtKB-UniPathway"/>
</dbReference>
<dbReference type="PANTHER" id="PTHR31650">
    <property type="entry name" value="O-ACYLTRANSFERASE (WSD1-LIKE) FAMILY PROTEIN"/>
    <property type="match status" value="1"/>
</dbReference>
<gene>
    <name evidence="12" type="ORF">A5634_22950</name>
</gene>
<evidence type="ECO:0000259" key="11">
    <source>
        <dbReference type="Pfam" id="PF03007"/>
    </source>
</evidence>
<proteinExistence type="inferred from homology"/>
<dbReference type="GO" id="GO:0004144">
    <property type="term" value="F:diacylglycerol O-acyltransferase activity"/>
    <property type="evidence" value="ECO:0007669"/>
    <property type="project" value="UniProtKB-EC"/>
</dbReference>
<evidence type="ECO:0000256" key="5">
    <source>
        <dbReference type="ARBA" id="ARBA00022516"/>
    </source>
</evidence>
<dbReference type="AlphaFoldDB" id="A0A1A3NZF5"/>
<dbReference type="SUPFAM" id="SSF52777">
    <property type="entry name" value="CoA-dependent acyltransferases"/>
    <property type="match status" value="1"/>
</dbReference>
<accession>A0A1A3NZF5</accession>
<dbReference type="GO" id="GO:0001666">
    <property type="term" value="P:response to hypoxia"/>
    <property type="evidence" value="ECO:0007669"/>
    <property type="project" value="TreeGrafter"/>
</dbReference>
<dbReference type="EMBL" id="LZLS01000097">
    <property type="protein sequence ID" value="OBK27378.1"/>
    <property type="molecule type" value="Genomic_DNA"/>
</dbReference>
<keyword evidence="7" id="KW-0319">Glycerol metabolism</keyword>
<dbReference type="PANTHER" id="PTHR31650:SF1">
    <property type="entry name" value="WAX ESTER SYNTHASE_DIACYLGLYCEROL ACYLTRANSFERASE 4-RELATED"/>
    <property type="match status" value="1"/>
</dbReference>
<name>A0A1A3NZF5_MYCAS</name>
<evidence type="ECO:0000256" key="3">
    <source>
        <dbReference type="ARBA" id="ARBA00009587"/>
    </source>
</evidence>
<evidence type="ECO:0000256" key="6">
    <source>
        <dbReference type="ARBA" id="ARBA00022679"/>
    </source>
</evidence>
<protein>
    <recommendedName>
        <fullName evidence="4">diacylglycerol O-acyltransferase</fullName>
        <ecNumber evidence="4">2.3.1.20</ecNumber>
    </recommendedName>
</protein>
<keyword evidence="6" id="KW-0808">Transferase</keyword>
<comment type="pathway">
    <text evidence="2">Lipid metabolism.</text>
</comment>
<dbReference type="Pfam" id="PF03007">
    <property type="entry name" value="WS_DGAT_cat"/>
    <property type="match status" value="1"/>
</dbReference>
<evidence type="ECO:0000313" key="13">
    <source>
        <dbReference type="Proteomes" id="UP000093928"/>
    </source>
</evidence>
<comment type="similarity">
    <text evidence="3">Belongs to the long-chain O-acyltransferase family.</text>
</comment>
<evidence type="ECO:0000256" key="4">
    <source>
        <dbReference type="ARBA" id="ARBA00013244"/>
    </source>
</evidence>
<feature type="domain" description="O-acyltransferase WSD1-like N-terminal" evidence="11">
    <location>
        <begin position="39"/>
        <end position="282"/>
    </location>
</feature>
<evidence type="ECO:0000256" key="9">
    <source>
        <dbReference type="ARBA" id="ARBA00023315"/>
    </source>
</evidence>
<dbReference type="InterPro" id="IPR004255">
    <property type="entry name" value="O-acyltransferase_WSD1_N"/>
</dbReference>
<reference evidence="12 13" key="1">
    <citation type="submission" date="2016-06" db="EMBL/GenBank/DDBJ databases">
        <authorList>
            <person name="Kjaerup R.B."/>
            <person name="Dalgaard T.S."/>
            <person name="Juul-Madsen H.R."/>
        </authorList>
    </citation>
    <scope>NUCLEOTIDE SEQUENCE [LARGE SCALE GENOMIC DNA]</scope>
    <source>
        <strain evidence="12 13">1165133.8</strain>
    </source>
</reference>